<keyword evidence="4 11" id="KW-0547">Nucleotide-binding</keyword>
<dbReference type="EC" id="6.3.4.13" evidence="2 10"/>
<dbReference type="InterPro" id="IPR011761">
    <property type="entry name" value="ATP-grasp"/>
</dbReference>
<organism evidence="13 14">
    <name type="scientific">Leeuwenhoekiella parthenopeia</name>
    <dbReference type="NCBI Taxonomy" id="2890320"/>
    <lineage>
        <taxon>Bacteria</taxon>
        <taxon>Pseudomonadati</taxon>
        <taxon>Bacteroidota</taxon>
        <taxon>Flavobacteriia</taxon>
        <taxon>Flavobacteriales</taxon>
        <taxon>Flavobacteriaceae</taxon>
        <taxon>Leeuwenhoekiella</taxon>
    </lineage>
</organism>
<keyword evidence="6 11" id="KW-0067">ATP-binding</keyword>
<evidence type="ECO:0000259" key="12">
    <source>
        <dbReference type="PROSITE" id="PS50975"/>
    </source>
</evidence>
<dbReference type="NCBIfam" id="TIGR00877">
    <property type="entry name" value="purD"/>
    <property type="match status" value="1"/>
</dbReference>
<sequence>MHILILGAGGREHTFAYKIAQSPKCEKLFVAPGNAGTAGIATNVDISVTDFEAIKKLVLDKNIDMVVVGPEDPLVHGVYDFFKNDKELGHVAVIGPSKRGALLEGSKERAKEFMAMYNIPTAAYESFKAESLDAGKAFLEELKPPYVLKADGLAAGKGVVILNDLDEAKAELTDMLTNKKFGAASETVVIEEFLDGIELSVFVLTDGKNYITLPTAKDYKRIGEGDKGLNTGGMGAVSPVPFANAAFMEKIENRIVKPTIEGLKAEEIEYKGFIFIGLIKVGDDPKVIEYNVRMGDPETEVVLPRIKNDLVDVFEKVAAQKLDEVELDLDPRSAATVMLVSGGYPEAYEKGKVLTGSETVTDSLVFHAGTHLKDEEVVTSGGRVMAVTSLHEDFKEALKTSYKNIEKIKFDKMNYRKDIGFDL</sequence>
<evidence type="ECO:0000256" key="3">
    <source>
        <dbReference type="ARBA" id="ARBA00022598"/>
    </source>
</evidence>
<comment type="catalytic activity">
    <reaction evidence="10">
        <text>5-phospho-beta-D-ribosylamine + glycine + ATP = N(1)-(5-phospho-beta-D-ribosyl)glycinamide + ADP + phosphate + H(+)</text>
        <dbReference type="Rhea" id="RHEA:17453"/>
        <dbReference type="ChEBI" id="CHEBI:15378"/>
        <dbReference type="ChEBI" id="CHEBI:30616"/>
        <dbReference type="ChEBI" id="CHEBI:43474"/>
        <dbReference type="ChEBI" id="CHEBI:57305"/>
        <dbReference type="ChEBI" id="CHEBI:58681"/>
        <dbReference type="ChEBI" id="CHEBI:143788"/>
        <dbReference type="ChEBI" id="CHEBI:456216"/>
        <dbReference type="EC" id="6.3.4.13"/>
    </reaction>
</comment>
<keyword evidence="14" id="KW-1185">Reference proteome</keyword>
<evidence type="ECO:0000256" key="10">
    <source>
        <dbReference type="HAMAP-Rule" id="MF_00138"/>
    </source>
</evidence>
<dbReference type="PANTHER" id="PTHR43472">
    <property type="entry name" value="PHOSPHORIBOSYLAMINE--GLYCINE LIGASE"/>
    <property type="match status" value="1"/>
</dbReference>
<dbReference type="Pfam" id="PF02844">
    <property type="entry name" value="GARS_N"/>
    <property type="match status" value="1"/>
</dbReference>
<accession>A0ABS8GQA9</accession>
<comment type="caution">
    <text evidence="13">The sequence shown here is derived from an EMBL/GenBank/DDBJ whole genome shotgun (WGS) entry which is preliminary data.</text>
</comment>
<evidence type="ECO:0000256" key="11">
    <source>
        <dbReference type="PROSITE-ProRule" id="PRU00409"/>
    </source>
</evidence>
<dbReference type="InterPro" id="IPR016185">
    <property type="entry name" value="PreATP-grasp_dom_sf"/>
</dbReference>
<dbReference type="Pfam" id="PF02843">
    <property type="entry name" value="GARS_C"/>
    <property type="match status" value="1"/>
</dbReference>
<dbReference type="SMART" id="SM01210">
    <property type="entry name" value="GARS_C"/>
    <property type="match status" value="1"/>
</dbReference>
<evidence type="ECO:0000256" key="9">
    <source>
        <dbReference type="ARBA" id="ARBA00042864"/>
    </source>
</evidence>
<dbReference type="Gene3D" id="3.90.600.10">
    <property type="entry name" value="Phosphoribosylglycinamide synthetase, C-terminal domain"/>
    <property type="match status" value="1"/>
</dbReference>
<dbReference type="InterPro" id="IPR000115">
    <property type="entry name" value="PRibGlycinamide_synth"/>
</dbReference>
<dbReference type="Proteomes" id="UP001197770">
    <property type="component" value="Unassembled WGS sequence"/>
</dbReference>
<dbReference type="SUPFAM" id="SSF56059">
    <property type="entry name" value="Glutathione synthetase ATP-binding domain-like"/>
    <property type="match status" value="1"/>
</dbReference>
<evidence type="ECO:0000256" key="1">
    <source>
        <dbReference type="ARBA" id="ARBA00005174"/>
    </source>
</evidence>
<dbReference type="SUPFAM" id="SSF51246">
    <property type="entry name" value="Rudiment single hybrid motif"/>
    <property type="match status" value="1"/>
</dbReference>
<evidence type="ECO:0000256" key="8">
    <source>
        <dbReference type="ARBA" id="ARBA00042242"/>
    </source>
</evidence>
<dbReference type="PROSITE" id="PS50975">
    <property type="entry name" value="ATP_GRASP"/>
    <property type="match status" value="1"/>
</dbReference>
<protein>
    <recommendedName>
        <fullName evidence="2 10">Phosphoribosylamine--glycine ligase</fullName>
        <ecNumber evidence="2 10">6.3.4.13</ecNumber>
    </recommendedName>
    <alternativeName>
        <fullName evidence="10">GARS</fullName>
    </alternativeName>
    <alternativeName>
        <fullName evidence="8 10">Glycinamide ribonucleotide synthetase</fullName>
    </alternativeName>
    <alternativeName>
        <fullName evidence="9 10">Phosphoribosylglycinamide synthetase</fullName>
    </alternativeName>
</protein>
<dbReference type="InterPro" id="IPR013815">
    <property type="entry name" value="ATP_grasp_subdomain_1"/>
</dbReference>
<dbReference type="Pfam" id="PF01071">
    <property type="entry name" value="GARS_A"/>
    <property type="match status" value="1"/>
</dbReference>
<dbReference type="SMART" id="SM01209">
    <property type="entry name" value="GARS_A"/>
    <property type="match status" value="1"/>
</dbReference>
<dbReference type="PANTHER" id="PTHR43472:SF1">
    <property type="entry name" value="PHOSPHORIBOSYLAMINE--GLYCINE LIGASE, CHLOROPLASTIC"/>
    <property type="match status" value="1"/>
</dbReference>
<comment type="similarity">
    <text evidence="7 10">Belongs to the GARS family.</text>
</comment>
<dbReference type="Gene3D" id="3.30.470.20">
    <property type="entry name" value="ATP-grasp fold, B domain"/>
    <property type="match status" value="1"/>
</dbReference>
<evidence type="ECO:0000256" key="7">
    <source>
        <dbReference type="ARBA" id="ARBA00038345"/>
    </source>
</evidence>
<evidence type="ECO:0000256" key="5">
    <source>
        <dbReference type="ARBA" id="ARBA00022755"/>
    </source>
</evidence>
<gene>
    <name evidence="10 13" type="primary">purD</name>
    <name evidence="13" type="ORF">LLW17_05535</name>
</gene>
<comment type="pathway">
    <text evidence="1 10">Purine metabolism; IMP biosynthesis via de novo pathway; N(1)-(5-phospho-D-ribosyl)glycinamide from 5-phospho-alpha-D-ribose 1-diphosphate: step 2/2.</text>
</comment>
<dbReference type="InterPro" id="IPR020562">
    <property type="entry name" value="PRibGlycinamide_synth_N"/>
</dbReference>
<dbReference type="Gene3D" id="3.30.1490.20">
    <property type="entry name" value="ATP-grasp fold, A domain"/>
    <property type="match status" value="1"/>
</dbReference>
<keyword evidence="3 10" id="KW-0436">Ligase</keyword>
<dbReference type="HAMAP" id="MF_00138">
    <property type="entry name" value="GARS"/>
    <property type="match status" value="1"/>
</dbReference>
<evidence type="ECO:0000313" key="13">
    <source>
        <dbReference type="EMBL" id="MCC4212174.1"/>
    </source>
</evidence>
<dbReference type="InterPro" id="IPR020561">
    <property type="entry name" value="PRibGlycinamid_synth_ATP-grasp"/>
</dbReference>
<reference evidence="13 14" key="1">
    <citation type="submission" date="2021-11" db="EMBL/GenBank/DDBJ databases">
        <title>Seasonal and diel survey of microbial diversity of the Tyrrhenian coast.</title>
        <authorList>
            <person name="Gattoni G."/>
            <person name="Corral P."/>
        </authorList>
    </citation>
    <scope>NUCLEOTIDE SEQUENCE [LARGE SCALE GENOMIC DNA]</scope>
    <source>
        <strain evidence="13 14">Mr9</strain>
    </source>
</reference>
<dbReference type="InterPro" id="IPR011054">
    <property type="entry name" value="Rudment_hybrid_motif"/>
</dbReference>
<dbReference type="InterPro" id="IPR020560">
    <property type="entry name" value="PRibGlycinamide_synth_C-dom"/>
</dbReference>
<name>A0ABS8GQA9_9FLAO</name>
<evidence type="ECO:0000256" key="4">
    <source>
        <dbReference type="ARBA" id="ARBA00022741"/>
    </source>
</evidence>
<evidence type="ECO:0000256" key="6">
    <source>
        <dbReference type="ARBA" id="ARBA00022840"/>
    </source>
</evidence>
<evidence type="ECO:0000256" key="2">
    <source>
        <dbReference type="ARBA" id="ARBA00013255"/>
    </source>
</evidence>
<proteinExistence type="inferred from homology"/>
<keyword evidence="5 10" id="KW-0658">Purine biosynthesis</keyword>
<dbReference type="InterPro" id="IPR037123">
    <property type="entry name" value="PRibGlycinamide_synth_C_sf"/>
</dbReference>
<evidence type="ECO:0000313" key="14">
    <source>
        <dbReference type="Proteomes" id="UP001197770"/>
    </source>
</evidence>
<dbReference type="EMBL" id="JAJGMW010000005">
    <property type="protein sequence ID" value="MCC4212174.1"/>
    <property type="molecule type" value="Genomic_DNA"/>
</dbReference>
<dbReference type="Gene3D" id="3.40.50.20">
    <property type="match status" value="1"/>
</dbReference>
<feature type="domain" description="ATP-grasp" evidence="12">
    <location>
        <begin position="111"/>
        <end position="319"/>
    </location>
</feature>
<dbReference type="GO" id="GO:0004637">
    <property type="term" value="F:phosphoribosylamine-glycine ligase activity"/>
    <property type="evidence" value="ECO:0007669"/>
    <property type="project" value="UniProtKB-EC"/>
</dbReference>
<dbReference type="SUPFAM" id="SSF52440">
    <property type="entry name" value="PreATP-grasp domain"/>
    <property type="match status" value="1"/>
</dbReference>
<dbReference type="RefSeq" id="WP_228229265.1">
    <property type="nucleotide sequence ID" value="NZ_JAJGMW010000005.1"/>
</dbReference>